<accession>A0ABN7YF40</accession>
<comment type="caution">
    <text evidence="2">The sequence shown here is derived from an EMBL/GenBank/DDBJ whole genome shotgun (WGS) entry which is preliminary data.</text>
</comment>
<dbReference type="Proteomes" id="UP000706525">
    <property type="component" value="Unassembled WGS sequence"/>
</dbReference>
<feature type="compositionally biased region" description="Low complexity" evidence="1">
    <location>
        <begin position="99"/>
        <end position="113"/>
    </location>
</feature>
<feature type="region of interest" description="Disordered" evidence="1">
    <location>
        <begin position="1"/>
        <end position="136"/>
    </location>
</feature>
<feature type="compositionally biased region" description="Low complexity" evidence="1">
    <location>
        <begin position="1"/>
        <end position="19"/>
    </location>
</feature>
<dbReference type="EMBL" id="CAJZAG010000004">
    <property type="protein sequence ID" value="CAG9171314.1"/>
    <property type="molecule type" value="Genomic_DNA"/>
</dbReference>
<feature type="compositionally biased region" description="Basic and acidic residues" evidence="1">
    <location>
        <begin position="61"/>
        <end position="96"/>
    </location>
</feature>
<evidence type="ECO:0000313" key="2">
    <source>
        <dbReference type="EMBL" id="CAG9171314.1"/>
    </source>
</evidence>
<reference evidence="2 3" key="1">
    <citation type="submission" date="2021-08" db="EMBL/GenBank/DDBJ databases">
        <authorList>
            <person name="Peeters C."/>
        </authorList>
    </citation>
    <scope>NUCLEOTIDE SEQUENCE [LARGE SCALE GENOMIC DNA]</scope>
    <source>
        <strain evidence="2 3">LMG 32289</strain>
    </source>
</reference>
<evidence type="ECO:0000256" key="1">
    <source>
        <dbReference type="SAM" id="MobiDB-lite"/>
    </source>
</evidence>
<keyword evidence="3" id="KW-1185">Reference proteome</keyword>
<sequence>MQKAKASAQASKGSQKPSAGAHEKTSGKSKSKPDTYQSAVDESLDMTFPASDPISPGAAAHAERQTQTHTDDVDWTLKRGSEHQPAGEKPAAERKGTTGKPSAKSAAKSAAKSGGKGARKSPGKSAAKSAAKSGKP</sequence>
<proteinExistence type="predicted"/>
<evidence type="ECO:0000313" key="3">
    <source>
        <dbReference type="Proteomes" id="UP000706525"/>
    </source>
</evidence>
<name>A0ABN7YF40_9BURK</name>
<protein>
    <submittedName>
        <fullName evidence="2">Uncharacterized protein</fullName>
    </submittedName>
</protein>
<feature type="compositionally biased region" description="Low complexity" evidence="1">
    <location>
        <begin position="123"/>
        <end position="136"/>
    </location>
</feature>
<gene>
    <name evidence="2" type="ORF">LMG32289_02308</name>
</gene>
<organism evidence="2 3">
    <name type="scientific">Cupriavidus pampae</name>
    <dbReference type="NCBI Taxonomy" id="659251"/>
    <lineage>
        <taxon>Bacteria</taxon>
        <taxon>Pseudomonadati</taxon>
        <taxon>Pseudomonadota</taxon>
        <taxon>Betaproteobacteria</taxon>
        <taxon>Burkholderiales</taxon>
        <taxon>Burkholderiaceae</taxon>
        <taxon>Cupriavidus</taxon>
    </lineage>
</organism>